<comment type="similarity">
    <text evidence="1">Belongs to the bacterial ribosomal protein bL27 family.</text>
</comment>
<evidence type="ECO:0000256" key="2">
    <source>
        <dbReference type="ARBA" id="ARBA00022980"/>
    </source>
</evidence>
<dbReference type="PANTHER" id="PTHR15893">
    <property type="entry name" value="RIBOSOMAL PROTEIN L27"/>
    <property type="match status" value="1"/>
</dbReference>
<dbReference type="Gene3D" id="2.40.50.100">
    <property type="match status" value="1"/>
</dbReference>
<dbReference type="SUPFAM" id="SSF110324">
    <property type="entry name" value="Ribosomal L27 protein-like"/>
    <property type="match status" value="1"/>
</dbReference>
<evidence type="ECO:0000313" key="6">
    <source>
        <dbReference type="EMBL" id="KKR06043.1"/>
    </source>
</evidence>
<gene>
    <name evidence="6" type="ORF">UT34_C0001G0083</name>
</gene>
<accession>A0A0G0MS94</accession>
<dbReference type="GO" id="GO:0006412">
    <property type="term" value="P:translation"/>
    <property type="evidence" value="ECO:0007669"/>
    <property type="project" value="InterPro"/>
</dbReference>
<evidence type="ECO:0000256" key="1">
    <source>
        <dbReference type="ARBA" id="ARBA00010797"/>
    </source>
</evidence>
<evidence type="ECO:0000256" key="4">
    <source>
        <dbReference type="ARBA" id="ARBA00035175"/>
    </source>
</evidence>
<dbReference type="InterPro" id="IPR001684">
    <property type="entry name" value="Ribosomal_bL27"/>
</dbReference>
<dbReference type="PANTHER" id="PTHR15893:SF0">
    <property type="entry name" value="LARGE RIBOSOMAL SUBUNIT PROTEIN BL27M"/>
    <property type="match status" value="1"/>
</dbReference>
<protein>
    <recommendedName>
        <fullName evidence="4">Large ribosomal subunit protein bL27</fullName>
    </recommendedName>
    <alternativeName>
        <fullName evidence="5">50S ribosomal protein L27</fullName>
    </alternativeName>
</protein>
<dbReference type="EMBL" id="LBWK01000001">
    <property type="protein sequence ID" value="KKR06043.1"/>
    <property type="molecule type" value="Genomic_DNA"/>
</dbReference>
<dbReference type="PRINTS" id="PR00063">
    <property type="entry name" value="RIBOSOMALL27"/>
</dbReference>
<dbReference type="GO" id="GO:0005840">
    <property type="term" value="C:ribosome"/>
    <property type="evidence" value="ECO:0007669"/>
    <property type="project" value="UniProtKB-KW"/>
</dbReference>
<name>A0A0G0MS94_9BACT</name>
<evidence type="ECO:0000256" key="5">
    <source>
        <dbReference type="ARBA" id="ARBA00035477"/>
    </source>
</evidence>
<comment type="caution">
    <text evidence="6">The sequence shown here is derived from an EMBL/GenBank/DDBJ whole genome shotgun (WGS) entry which is preliminary data.</text>
</comment>
<dbReference type="GO" id="GO:1990904">
    <property type="term" value="C:ribonucleoprotein complex"/>
    <property type="evidence" value="ECO:0007669"/>
    <property type="project" value="UniProtKB-KW"/>
</dbReference>
<dbReference type="Proteomes" id="UP000034799">
    <property type="component" value="Unassembled WGS sequence"/>
</dbReference>
<dbReference type="STRING" id="1619100.UT34_C0001G0083"/>
<proteinExistence type="inferred from homology"/>
<dbReference type="AlphaFoldDB" id="A0A0G0MS94"/>
<evidence type="ECO:0000313" key="7">
    <source>
        <dbReference type="Proteomes" id="UP000034799"/>
    </source>
</evidence>
<dbReference type="PATRIC" id="fig|1619100.3.peg.83"/>
<dbReference type="Pfam" id="PF01016">
    <property type="entry name" value="Ribosomal_L27"/>
    <property type="match status" value="1"/>
</dbReference>
<organism evidence="6 7">
    <name type="scientific">candidate division WS6 bacterium GW2011_GWF2_39_15</name>
    <dbReference type="NCBI Taxonomy" id="1619100"/>
    <lineage>
        <taxon>Bacteria</taxon>
        <taxon>Candidatus Dojkabacteria</taxon>
    </lineage>
</organism>
<dbReference type="GO" id="GO:0003735">
    <property type="term" value="F:structural constituent of ribosome"/>
    <property type="evidence" value="ECO:0007669"/>
    <property type="project" value="InterPro"/>
</dbReference>
<reference evidence="6 7" key="1">
    <citation type="journal article" date="2015" name="Nature">
        <title>rRNA introns, odd ribosomes, and small enigmatic genomes across a large radiation of phyla.</title>
        <authorList>
            <person name="Brown C.T."/>
            <person name="Hug L.A."/>
            <person name="Thomas B.C."/>
            <person name="Sharon I."/>
            <person name="Castelle C.J."/>
            <person name="Singh A."/>
            <person name="Wilkins M.J."/>
            <person name="Williams K.H."/>
            <person name="Banfield J.F."/>
        </authorList>
    </citation>
    <scope>NUCLEOTIDE SEQUENCE [LARGE SCALE GENOMIC DNA]</scope>
</reference>
<keyword evidence="2 6" id="KW-0689">Ribosomal protein</keyword>
<evidence type="ECO:0000256" key="3">
    <source>
        <dbReference type="ARBA" id="ARBA00023274"/>
    </source>
</evidence>
<sequence length="88" mass="9669">MSHVKGAGSVTITTNVPGKRLGVKKFAGEKVVCGNIIVKQMGSVYHPGKNVKMGNDFSIYAVAEGEVRFRRMRGFKRGKYHVDVITTK</sequence>
<keyword evidence="3" id="KW-0687">Ribonucleoprotein</keyword>